<dbReference type="KEGG" id="nsy:104240682"/>
<evidence type="ECO:0000313" key="3">
    <source>
        <dbReference type="RefSeq" id="XP_009793857.1"/>
    </source>
</evidence>
<protein>
    <submittedName>
        <fullName evidence="3">Uncharacterized protein LOC104240682</fullName>
    </submittedName>
</protein>
<keyword evidence="2" id="KW-1185">Reference proteome</keyword>
<dbReference type="InterPro" id="IPR000270">
    <property type="entry name" value="PB1_dom"/>
</dbReference>
<sequence length="199" mass="22239">MNSMKSTHAIKFLYSYGGRILPRPSDGKLRYVGGFTRVLSVDRSISFAELMVKFGELCGSSMNLKCKLPSEDLDVLVSITCDEDLMNVIQEYERVSALTNQEMKIRAVLFPLNSAKKVSPPSSPMSCFDFPASKLKQEKVSRFYSPPSYAAAAAAARYYSPALGYPVGGRKDGGKFYYTCCERGSPRHRYFVAHRNHSQ</sequence>
<dbReference type="CDD" id="cd06410">
    <property type="entry name" value="PB1_UP2"/>
    <property type="match status" value="1"/>
</dbReference>
<dbReference type="RefSeq" id="XP_009793857.1">
    <property type="nucleotide sequence ID" value="XM_009795555.1"/>
</dbReference>
<dbReference type="GeneID" id="104240682"/>
<organism evidence="2 3">
    <name type="scientific">Nicotiana sylvestris</name>
    <name type="common">Wood tobacco</name>
    <name type="synonym">South American tobacco</name>
    <dbReference type="NCBI Taxonomy" id="4096"/>
    <lineage>
        <taxon>Eukaryota</taxon>
        <taxon>Viridiplantae</taxon>
        <taxon>Streptophyta</taxon>
        <taxon>Embryophyta</taxon>
        <taxon>Tracheophyta</taxon>
        <taxon>Spermatophyta</taxon>
        <taxon>Magnoliopsida</taxon>
        <taxon>eudicotyledons</taxon>
        <taxon>Gunneridae</taxon>
        <taxon>Pentapetalae</taxon>
        <taxon>asterids</taxon>
        <taxon>lamiids</taxon>
        <taxon>Solanales</taxon>
        <taxon>Solanaceae</taxon>
        <taxon>Nicotianoideae</taxon>
        <taxon>Nicotianeae</taxon>
        <taxon>Nicotiana</taxon>
    </lineage>
</organism>
<dbReference type="Gene3D" id="3.10.20.90">
    <property type="entry name" value="Phosphatidylinositol 3-kinase Catalytic Subunit, Chain A, domain 1"/>
    <property type="match status" value="1"/>
</dbReference>
<dbReference type="SUPFAM" id="SSF54277">
    <property type="entry name" value="CAD &amp; PB1 domains"/>
    <property type="match status" value="1"/>
</dbReference>
<dbReference type="STRING" id="4096.A0A1U7XP82"/>
<name>A0A1U7XP82_NICSY</name>
<dbReference type="SMART" id="SM00666">
    <property type="entry name" value="PB1"/>
    <property type="match status" value="1"/>
</dbReference>
<accession>A0A1U7XP82</accession>
<feature type="domain" description="PB1" evidence="1">
    <location>
        <begin position="24"/>
        <end position="112"/>
    </location>
</feature>
<dbReference type="Proteomes" id="UP000189701">
    <property type="component" value="Unplaced"/>
</dbReference>
<dbReference type="PANTHER" id="PTHR31066:SF74">
    <property type="entry name" value="PB1 DOMAIN-CONTAINING PROTEIN"/>
    <property type="match status" value="1"/>
</dbReference>
<proteinExistence type="predicted"/>
<dbReference type="InterPro" id="IPR053198">
    <property type="entry name" value="Gynoecium_Dev_Regulator"/>
</dbReference>
<dbReference type="OrthoDB" id="1914296at2759"/>
<dbReference type="Pfam" id="PF00564">
    <property type="entry name" value="PB1"/>
    <property type="match status" value="1"/>
</dbReference>
<reference evidence="3" key="2">
    <citation type="submission" date="2025-08" db="UniProtKB">
        <authorList>
            <consortium name="RefSeq"/>
        </authorList>
    </citation>
    <scope>IDENTIFICATION</scope>
    <source>
        <tissue evidence="3">Leaf</tissue>
    </source>
</reference>
<dbReference type="eggNOG" id="ENOG502S2X6">
    <property type="taxonomic scope" value="Eukaryota"/>
</dbReference>
<evidence type="ECO:0000313" key="2">
    <source>
        <dbReference type="Proteomes" id="UP000189701"/>
    </source>
</evidence>
<evidence type="ECO:0000259" key="1">
    <source>
        <dbReference type="SMART" id="SM00666"/>
    </source>
</evidence>
<reference evidence="2" key="1">
    <citation type="journal article" date="2013" name="Genome Biol.">
        <title>Reference genomes and transcriptomes of Nicotiana sylvestris and Nicotiana tomentosiformis.</title>
        <authorList>
            <person name="Sierro N."/>
            <person name="Battey J.N."/>
            <person name="Ouadi S."/>
            <person name="Bovet L."/>
            <person name="Goepfert S."/>
            <person name="Bakaher N."/>
            <person name="Peitsch M.C."/>
            <person name="Ivanov N.V."/>
        </authorList>
    </citation>
    <scope>NUCLEOTIDE SEQUENCE [LARGE SCALE GENOMIC DNA]</scope>
</reference>
<dbReference type="PANTHER" id="PTHR31066">
    <property type="entry name" value="OS05G0427100 PROTEIN-RELATED"/>
    <property type="match status" value="1"/>
</dbReference>
<gene>
    <name evidence="3" type="primary">LOC104240682</name>
</gene>
<dbReference type="AlphaFoldDB" id="A0A1U7XP82"/>